<dbReference type="PANTHER" id="PTHR34271:SF1">
    <property type="entry name" value="NUCLEOLAR HISTONE METHYLTRANSFERASE-RELATED PROTEIN"/>
    <property type="match status" value="1"/>
</dbReference>
<accession>A0A654ELB6</accession>
<feature type="domain" description="WIYLD" evidence="2">
    <location>
        <begin position="8"/>
        <end position="68"/>
    </location>
</feature>
<name>A0A654ELB6_ARATH</name>
<feature type="compositionally biased region" description="Acidic residues" evidence="1">
    <location>
        <begin position="137"/>
        <end position="154"/>
    </location>
</feature>
<feature type="region of interest" description="Disordered" evidence="1">
    <location>
        <begin position="71"/>
        <end position="90"/>
    </location>
</feature>
<evidence type="ECO:0000256" key="1">
    <source>
        <dbReference type="SAM" id="MobiDB-lite"/>
    </source>
</evidence>
<dbReference type="ExpressionAtlas" id="A0A654ELB6">
    <property type="expression patterns" value="baseline and differential"/>
</dbReference>
<dbReference type="InterPro" id="IPR043017">
    <property type="entry name" value="WIYLD_dom_sf"/>
</dbReference>
<evidence type="ECO:0000259" key="2">
    <source>
        <dbReference type="Pfam" id="PF10440"/>
    </source>
</evidence>
<dbReference type="AlphaFoldDB" id="A0A654ELB6"/>
<feature type="region of interest" description="Disordered" evidence="1">
    <location>
        <begin position="130"/>
        <end position="154"/>
    </location>
</feature>
<organism evidence="3 4">
    <name type="scientific">Arabidopsis thaliana</name>
    <name type="common">Mouse-ear cress</name>
    <dbReference type="NCBI Taxonomy" id="3702"/>
    <lineage>
        <taxon>Eukaryota</taxon>
        <taxon>Viridiplantae</taxon>
        <taxon>Streptophyta</taxon>
        <taxon>Embryophyta</taxon>
        <taxon>Tracheophyta</taxon>
        <taxon>Spermatophyta</taxon>
        <taxon>Magnoliopsida</taxon>
        <taxon>eudicotyledons</taxon>
        <taxon>Gunneridae</taxon>
        <taxon>Pentapetalae</taxon>
        <taxon>rosids</taxon>
        <taxon>malvids</taxon>
        <taxon>Brassicales</taxon>
        <taxon>Brassicaceae</taxon>
        <taxon>Camelineae</taxon>
        <taxon>Arabidopsis</taxon>
    </lineage>
</organism>
<dbReference type="Pfam" id="PF10440">
    <property type="entry name" value="WIYLD"/>
    <property type="match status" value="1"/>
</dbReference>
<dbReference type="PANTHER" id="PTHR34271">
    <property type="entry name" value="NUCLEOLAR HISTONE METHYLTRANSFERASE-RELATED PROTEIN"/>
    <property type="match status" value="1"/>
</dbReference>
<dbReference type="Proteomes" id="UP000426265">
    <property type="component" value="Unassembled WGS sequence"/>
</dbReference>
<dbReference type="InterPro" id="IPR018848">
    <property type="entry name" value="WIYLD_domain"/>
</dbReference>
<gene>
    <name evidence="3" type="ORF">AN1_LOCUS3805</name>
</gene>
<feature type="compositionally biased region" description="Acidic residues" evidence="1">
    <location>
        <begin position="77"/>
        <end position="90"/>
    </location>
</feature>
<protein>
    <recommendedName>
        <fullName evidence="2">WIYLD domain-containing protein</fullName>
    </recommendedName>
</protein>
<dbReference type="Gene3D" id="1.10.8.850">
    <property type="entry name" value="Histone-lysine N methyltransferase , C-terminal domain-like"/>
    <property type="match status" value="1"/>
</dbReference>
<sequence length="224" mass="25034">MAPKGRDKIGLRCEDAARDRMKEFGFKKPVINASIKHVLKVYGEDQWFLIEDANYDALLNICLEKQEEQANRLAGEEHEETAQEEEEEKEADALLITNEAVMDSSPSAFQFVEAPPLDYAHHSVGGAQSSHCGWLSSEDETDPDEDSDGDDDEMIQLTPEPLCEELEELLREESVDAFLPLKWLSLGEIGNNQLVMFSVHSVIKNCFLAAQCDRVNGCESQGAL</sequence>
<dbReference type="EMBL" id="CACRSJ010000104">
    <property type="protein sequence ID" value="VYS48322.1"/>
    <property type="molecule type" value="Genomic_DNA"/>
</dbReference>
<evidence type="ECO:0000313" key="3">
    <source>
        <dbReference type="EMBL" id="VYS48322.1"/>
    </source>
</evidence>
<reference evidence="3 4" key="1">
    <citation type="submission" date="2019-11" db="EMBL/GenBank/DDBJ databases">
        <authorList>
            <person name="Jiao W.-B."/>
            <person name="Schneeberger K."/>
        </authorList>
    </citation>
    <scope>NUCLEOTIDE SEQUENCE [LARGE SCALE GENOMIC DNA]</scope>
    <source>
        <strain evidence="4">cv. An-1</strain>
    </source>
</reference>
<proteinExistence type="predicted"/>
<evidence type="ECO:0000313" key="4">
    <source>
        <dbReference type="Proteomes" id="UP000426265"/>
    </source>
</evidence>